<accession>A0A1X4NFA4</accession>
<evidence type="ECO:0000313" key="2">
    <source>
        <dbReference type="EMBL" id="OSQ45731.1"/>
    </source>
</evidence>
<dbReference type="STRING" id="1123756.MGEO_17690"/>
<dbReference type="AlphaFoldDB" id="A0A1X4NFA4"/>
<name>A0A1X4NFA4_9RHOB</name>
<dbReference type="EMBL" id="JFKC01000025">
    <property type="protein sequence ID" value="OSQ45731.1"/>
    <property type="molecule type" value="Genomic_DNA"/>
</dbReference>
<comment type="caution">
    <text evidence="2">The sequence shown here is derived from an EMBL/GenBank/DDBJ whole genome shotgun (WGS) entry which is preliminary data.</text>
</comment>
<dbReference type="OrthoDB" id="7863881at2"/>
<organism evidence="2 3">
    <name type="scientific">Marivita geojedonensis</name>
    <dbReference type="NCBI Taxonomy" id="1123756"/>
    <lineage>
        <taxon>Bacteria</taxon>
        <taxon>Pseudomonadati</taxon>
        <taxon>Pseudomonadota</taxon>
        <taxon>Alphaproteobacteria</taxon>
        <taxon>Rhodobacterales</taxon>
        <taxon>Roseobacteraceae</taxon>
        <taxon>Marivita</taxon>
    </lineage>
</organism>
<protein>
    <submittedName>
        <fullName evidence="2">Uncharacterized protein</fullName>
    </submittedName>
</protein>
<sequence>MKLWALLFLPMTTSYALAQSEDIPQAVIAECNAKANASNFPTCLKEGAIAFQLLGDMITSDYYGPAAEPVVNACSARNDSYADTWTCFLEAARSAAETRDLIGIEDIADPCVAGISDQQMAARIGTEFMALRSERFPYETYYSSGSDYYPFQGCKDEGDQQSSLTSSIATIHTVSQETGSAISPIACSTYSEIQNLVQNLSERELRYIWTSLQENEGADAATIAQITGLSTASAQFILNANEDQAMMTGALLGAFLRKTHPSILENFLADSAQATESPAEQMGSDMAVAMFYMVLETAEEQYVSACKVR</sequence>
<keyword evidence="3" id="KW-1185">Reference proteome</keyword>
<evidence type="ECO:0000313" key="3">
    <source>
        <dbReference type="Proteomes" id="UP000193926"/>
    </source>
</evidence>
<dbReference type="RefSeq" id="WP_085640877.1">
    <property type="nucleotide sequence ID" value="NZ_JFKC01000025.1"/>
</dbReference>
<feature type="chain" id="PRO_5012507661" evidence="1">
    <location>
        <begin position="19"/>
        <end position="309"/>
    </location>
</feature>
<reference evidence="2 3" key="1">
    <citation type="submission" date="2014-03" db="EMBL/GenBank/DDBJ databases">
        <title>The draft genome sequence of Marivita geojedonensis KCTC 23882.</title>
        <authorList>
            <person name="Lai Q."/>
            <person name="Shao Z."/>
        </authorList>
    </citation>
    <scope>NUCLEOTIDE SEQUENCE [LARGE SCALE GENOMIC DNA]</scope>
    <source>
        <strain evidence="2 3">DPG-138</strain>
    </source>
</reference>
<proteinExistence type="predicted"/>
<dbReference type="Proteomes" id="UP000193926">
    <property type="component" value="Unassembled WGS sequence"/>
</dbReference>
<keyword evidence="1" id="KW-0732">Signal</keyword>
<evidence type="ECO:0000256" key="1">
    <source>
        <dbReference type="SAM" id="SignalP"/>
    </source>
</evidence>
<feature type="signal peptide" evidence="1">
    <location>
        <begin position="1"/>
        <end position="18"/>
    </location>
</feature>
<gene>
    <name evidence="2" type="ORF">MGEO_17690</name>
</gene>